<dbReference type="Gene3D" id="1.10.4030.10">
    <property type="entry name" value="Porin chaperone SurA, peptide-binding domain"/>
    <property type="match status" value="1"/>
</dbReference>
<dbReference type="SUPFAM" id="SSF54534">
    <property type="entry name" value="FKBP-like"/>
    <property type="match status" value="2"/>
</dbReference>
<dbReference type="Pfam" id="PF00639">
    <property type="entry name" value="Rotamase"/>
    <property type="match status" value="1"/>
</dbReference>
<dbReference type="SUPFAM" id="SSF109998">
    <property type="entry name" value="Triger factor/SurA peptide-binding domain-like"/>
    <property type="match status" value="1"/>
</dbReference>
<evidence type="ECO:0000259" key="7">
    <source>
        <dbReference type="PROSITE" id="PS50198"/>
    </source>
</evidence>
<dbReference type="Pfam" id="PF13624">
    <property type="entry name" value="SurA_N_3"/>
    <property type="match status" value="1"/>
</dbReference>
<sequence length="458" mass="49975">MVSNLVRLSRPAARIAALMATVAGATLTAQTMTDAQAPSTGLNLPQNLQIFGKADPNVRKPTAIVNGAVLTGTDVDQRMAMTIGLSELQNGRKVNLPADQVDQVKLQMLRELVDDTLKVQEAKANDISITPAQIDQSYVRVARNFGKSPEEFTKLLRSMGSSDRALKRQLEGDLAWNRLLSKKVTPQVNVSEEEAKAQIDRLRAAKGTEEYHLAEIYLRVDASRSAEEVVEASRKMIEQMRGGAPFEYFARNFSDATTKGVGGDLDWVRLDVLPRELQTAAAGLNVGQIAGPIEVPGGYSILYLVDKRQVLTVDPRDAKLALRQLSVKFPAGITEAQANQRGAAFATAIKQIKGCGGVAKVAEEIGAEVVDNDAISARQLPPALQDVILKLQIGESTPMFGDPKEGVRAFVLCGRDDPKDANLPTTEQVQAKLEDQRVNLRAQRMLRDLRRDAVVEYR</sequence>
<keyword evidence="5 8" id="KW-0413">Isomerase</keyword>
<reference evidence="9" key="1">
    <citation type="journal article" date="2019" name="Int. J. Syst. Evol. Microbiol.">
        <title>The Global Catalogue of Microorganisms (GCM) 10K type strain sequencing project: providing services to taxonomists for standard genome sequencing and annotation.</title>
        <authorList>
            <consortium name="The Broad Institute Genomics Platform"/>
            <consortium name="The Broad Institute Genome Sequencing Center for Infectious Disease"/>
            <person name="Wu L."/>
            <person name="Ma J."/>
        </authorList>
    </citation>
    <scope>NUCLEOTIDE SEQUENCE [LARGE SCALE GENOMIC DNA]</scope>
    <source>
        <strain evidence="9">Q85</strain>
    </source>
</reference>
<organism evidence="8 9">
    <name type="scientific">Sphingomonas floccifaciens</name>
    <dbReference type="NCBI Taxonomy" id="1844115"/>
    <lineage>
        <taxon>Bacteria</taxon>
        <taxon>Pseudomonadati</taxon>
        <taxon>Pseudomonadota</taxon>
        <taxon>Alphaproteobacteria</taxon>
        <taxon>Sphingomonadales</taxon>
        <taxon>Sphingomonadaceae</taxon>
        <taxon>Sphingomonas</taxon>
    </lineage>
</organism>
<name>A0ABW4NB89_9SPHN</name>
<dbReference type="InterPro" id="IPR046357">
    <property type="entry name" value="PPIase_dom_sf"/>
</dbReference>
<dbReference type="InterPro" id="IPR027304">
    <property type="entry name" value="Trigger_fact/SurA_dom_sf"/>
</dbReference>
<dbReference type="RefSeq" id="WP_380939681.1">
    <property type="nucleotide sequence ID" value="NZ_JBHUFC010000002.1"/>
</dbReference>
<evidence type="ECO:0000256" key="2">
    <source>
        <dbReference type="ARBA" id="ARBA00022729"/>
    </source>
</evidence>
<dbReference type="Gene3D" id="3.10.50.40">
    <property type="match status" value="1"/>
</dbReference>
<dbReference type="InterPro" id="IPR000297">
    <property type="entry name" value="PPIase_PpiC"/>
</dbReference>
<evidence type="ECO:0000256" key="6">
    <source>
        <dbReference type="SAM" id="SignalP"/>
    </source>
</evidence>
<accession>A0ABW4NB89</accession>
<gene>
    <name evidence="8" type="ORF">ACFSC3_06340</name>
</gene>
<evidence type="ECO:0000256" key="5">
    <source>
        <dbReference type="PROSITE-ProRule" id="PRU00278"/>
    </source>
</evidence>
<dbReference type="PANTHER" id="PTHR47637">
    <property type="entry name" value="CHAPERONE SURA"/>
    <property type="match status" value="1"/>
</dbReference>
<evidence type="ECO:0000256" key="4">
    <source>
        <dbReference type="ARBA" id="ARBA00031484"/>
    </source>
</evidence>
<evidence type="ECO:0000256" key="3">
    <source>
        <dbReference type="ARBA" id="ARBA00030642"/>
    </source>
</evidence>
<comment type="caution">
    <text evidence="8">The sequence shown here is derived from an EMBL/GenBank/DDBJ whole genome shotgun (WGS) entry which is preliminary data.</text>
</comment>
<evidence type="ECO:0000313" key="8">
    <source>
        <dbReference type="EMBL" id="MFD1787183.1"/>
    </source>
</evidence>
<dbReference type="InterPro" id="IPR050280">
    <property type="entry name" value="OMP_Chaperone_SurA"/>
</dbReference>
<evidence type="ECO:0000313" key="9">
    <source>
        <dbReference type="Proteomes" id="UP001597283"/>
    </source>
</evidence>
<dbReference type="Proteomes" id="UP001597283">
    <property type="component" value="Unassembled WGS sequence"/>
</dbReference>
<dbReference type="PROSITE" id="PS50198">
    <property type="entry name" value="PPIC_PPIASE_2"/>
    <property type="match status" value="1"/>
</dbReference>
<evidence type="ECO:0000256" key="1">
    <source>
        <dbReference type="ARBA" id="ARBA00018370"/>
    </source>
</evidence>
<feature type="chain" id="PRO_5046676083" description="Parvulin-like PPIase" evidence="6">
    <location>
        <begin position="26"/>
        <end position="458"/>
    </location>
</feature>
<proteinExistence type="predicted"/>
<feature type="domain" description="PpiC" evidence="7">
    <location>
        <begin position="208"/>
        <end position="306"/>
    </location>
</feature>
<protein>
    <recommendedName>
        <fullName evidence="1">Parvulin-like PPIase</fullName>
    </recommendedName>
    <alternativeName>
        <fullName evidence="3">Peptidyl-prolyl cis-trans isomerase plp</fullName>
    </alternativeName>
    <alternativeName>
        <fullName evidence="4">Rotamase plp</fullName>
    </alternativeName>
</protein>
<keyword evidence="2 6" id="KW-0732">Signal</keyword>
<dbReference type="PANTHER" id="PTHR47637:SF1">
    <property type="entry name" value="CHAPERONE SURA"/>
    <property type="match status" value="1"/>
</dbReference>
<dbReference type="EMBL" id="JBHUFC010000002">
    <property type="protein sequence ID" value="MFD1787183.1"/>
    <property type="molecule type" value="Genomic_DNA"/>
</dbReference>
<dbReference type="GO" id="GO:0003755">
    <property type="term" value="F:peptidyl-prolyl cis-trans isomerase activity"/>
    <property type="evidence" value="ECO:0007669"/>
    <property type="project" value="UniProtKB-EC"/>
</dbReference>
<keyword evidence="5" id="KW-0697">Rotamase</keyword>
<feature type="signal peptide" evidence="6">
    <location>
        <begin position="1"/>
        <end position="25"/>
    </location>
</feature>
<keyword evidence="9" id="KW-1185">Reference proteome</keyword>